<evidence type="ECO:0008006" key="4">
    <source>
        <dbReference type="Google" id="ProtNLM"/>
    </source>
</evidence>
<comment type="caution">
    <text evidence="2">The sequence shown here is derived from an EMBL/GenBank/DDBJ whole genome shotgun (WGS) entry which is preliminary data.</text>
</comment>
<accession>A0AAV7KSP4</accession>
<feature type="chain" id="PRO_5043428845" description="Secreted protein" evidence="1">
    <location>
        <begin position="31"/>
        <end position="68"/>
    </location>
</feature>
<reference evidence="2" key="1">
    <citation type="journal article" date="2022" name="bioRxiv">
        <title>Sequencing and chromosome-scale assembly of the giantPleurodeles waltlgenome.</title>
        <authorList>
            <person name="Brown T."/>
            <person name="Elewa A."/>
            <person name="Iarovenko S."/>
            <person name="Subramanian E."/>
            <person name="Araus A.J."/>
            <person name="Petzold A."/>
            <person name="Susuki M."/>
            <person name="Suzuki K.-i.T."/>
            <person name="Hayashi T."/>
            <person name="Toyoda A."/>
            <person name="Oliveira C."/>
            <person name="Osipova E."/>
            <person name="Leigh N.D."/>
            <person name="Simon A."/>
            <person name="Yun M.H."/>
        </authorList>
    </citation>
    <scope>NUCLEOTIDE SEQUENCE</scope>
    <source>
        <strain evidence="2">20211129_DDA</strain>
        <tissue evidence="2">Liver</tissue>
    </source>
</reference>
<dbReference type="EMBL" id="JANPWB010000016">
    <property type="protein sequence ID" value="KAJ1079908.1"/>
    <property type="molecule type" value="Genomic_DNA"/>
</dbReference>
<protein>
    <recommendedName>
        <fullName evidence="4">Secreted protein</fullName>
    </recommendedName>
</protein>
<gene>
    <name evidence="2" type="ORF">NDU88_000132</name>
</gene>
<dbReference type="Proteomes" id="UP001066276">
    <property type="component" value="Chromosome 12"/>
</dbReference>
<keyword evidence="3" id="KW-1185">Reference proteome</keyword>
<evidence type="ECO:0000256" key="1">
    <source>
        <dbReference type="SAM" id="SignalP"/>
    </source>
</evidence>
<name>A0AAV7KSP4_PLEWA</name>
<sequence length="68" mass="7558">MCIKPAFVVCIFRPLPCAAYLALALYGGKAERGTDAVPVELMLSSFLRRGAMSRRGSWQPLRSWTSPR</sequence>
<evidence type="ECO:0000313" key="2">
    <source>
        <dbReference type="EMBL" id="KAJ1079908.1"/>
    </source>
</evidence>
<dbReference type="AlphaFoldDB" id="A0AAV7KSP4"/>
<proteinExistence type="predicted"/>
<keyword evidence="1" id="KW-0732">Signal</keyword>
<organism evidence="2 3">
    <name type="scientific">Pleurodeles waltl</name>
    <name type="common">Iberian ribbed newt</name>
    <dbReference type="NCBI Taxonomy" id="8319"/>
    <lineage>
        <taxon>Eukaryota</taxon>
        <taxon>Metazoa</taxon>
        <taxon>Chordata</taxon>
        <taxon>Craniata</taxon>
        <taxon>Vertebrata</taxon>
        <taxon>Euteleostomi</taxon>
        <taxon>Amphibia</taxon>
        <taxon>Batrachia</taxon>
        <taxon>Caudata</taxon>
        <taxon>Salamandroidea</taxon>
        <taxon>Salamandridae</taxon>
        <taxon>Pleurodelinae</taxon>
        <taxon>Pleurodeles</taxon>
    </lineage>
</organism>
<feature type="signal peptide" evidence="1">
    <location>
        <begin position="1"/>
        <end position="30"/>
    </location>
</feature>
<evidence type="ECO:0000313" key="3">
    <source>
        <dbReference type="Proteomes" id="UP001066276"/>
    </source>
</evidence>